<comment type="cofactor">
    <cofactor evidence="9 11">
        <name>Zn(2+)</name>
        <dbReference type="ChEBI" id="CHEBI:29105"/>
    </cofactor>
    <text evidence="9 11">Binds 1 zinc ion per subunit.</text>
</comment>
<dbReference type="Proteomes" id="UP000002872">
    <property type="component" value="Unassembled WGS sequence"/>
</dbReference>
<dbReference type="SUPFAM" id="SSF63737">
    <property type="entry name" value="Leukotriene A4 hydrolase N-terminal domain"/>
    <property type="match status" value="1"/>
</dbReference>
<sequence length="892" mass="102026">MCMTKGSDSAPTGEKMDLRLPTSIKPETYDLQIVVKENTSEFKGVVVIMADVHEDTDKISFHKKGLSIDTIRVVSLGSGGEKDIGLTNSVKGLSDETPNSIVTISVQERLKAQSKIRIEMEYTGKISEDMAGFYKSEDKEGGVTRYIYSTQFEATSARLAFPCWDEPEFKAVFNISITAPSKFTVLSNAALADAEKNVMVSAEGEEKGAVYTRHTFKPTPIMSTYLVAWVIGELDYVEKERIKVYTPLNQKETGVFSLEVAVRCLKFFEEFFGIEYQMEKLDMVAIPNFSAGAMENWGLVTYRSSSLLYREDSTSEINKVYIAETVCHELAHQWFGNLVTMKWWNDLWLNEGFATWAGTLATEYMAGDMKLVYNPWELFLESDITRGMIMDGKLSTHPINVKVESVGEISSIFDAISYSKGASMIHMLSKYLKEENFMKGLRNYIQKHKYKNTETNDLWKELDSGDKEIENSMKNWIDTPGFPKVQVSLKDGNFALKQSRYLPAKDLSAVSGERSEQWMIFLTKKIFTGGSEAEEKSILFSEKKKELPEVDGQVMFNADATGFYLIEYSDEMLEKHILPLLESDKLSQFDRFGIFRDVIRLSKDGHKSALYSLNFVQYMAKTERSFVVALVAEYLEMIRNRFKEDKEIELAVSTEISNLLQQYIDGRLNFETTPEDAEEKKLAIIAVSCLSQIQDSPIQKEVLRLAETNELSKVHKDYKMSMYISYAKFGGEKAYKYLESIIQSSTADENEKLRAVRAISFSEENVADAFKLFSERNHYIKSQDKFRMADGLARNKKQRKTLDMFLSSFNDIKEQFLTTKDNVARFIEVFISVQYTRENIEVCREFFSRKENNDDAWVSAIKKGFDAAENSNRFYEENRGTLKAWAADEKQE</sequence>
<dbReference type="PANTHER" id="PTHR11533:SF299">
    <property type="entry name" value="AMINOPEPTIDASE"/>
    <property type="match status" value="1"/>
</dbReference>
<dbReference type="EMBL" id="GL870879">
    <property type="protein sequence ID" value="EIJ88254.1"/>
    <property type="molecule type" value="Genomic_DNA"/>
</dbReference>
<feature type="domain" description="ERAP1-like C-terminal" evidence="13">
    <location>
        <begin position="554"/>
        <end position="853"/>
    </location>
</feature>
<evidence type="ECO:0000256" key="3">
    <source>
        <dbReference type="ARBA" id="ARBA00022670"/>
    </source>
</evidence>
<evidence type="ECO:0000256" key="8">
    <source>
        <dbReference type="PIRSR" id="PIRSR634016-1"/>
    </source>
</evidence>
<dbReference type="FunFam" id="1.10.390.10:FF:000001">
    <property type="entry name" value="Aminopeptidase"/>
    <property type="match status" value="1"/>
</dbReference>
<gene>
    <name evidence="15" type="ORF">NEQG_01698</name>
</gene>
<dbReference type="GO" id="GO:0006508">
    <property type="term" value="P:proteolysis"/>
    <property type="evidence" value="ECO:0007669"/>
    <property type="project" value="UniProtKB-KW"/>
</dbReference>
<evidence type="ECO:0000313" key="15">
    <source>
        <dbReference type="EMBL" id="EIJ88254.1"/>
    </source>
</evidence>
<evidence type="ECO:0000256" key="11">
    <source>
        <dbReference type="RuleBase" id="RU364040"/>
    </source>
</evidence>
<name>I3EGA7_NEMP3</name>
<dbReference type="InterPro" id="IPR050344">
    <property type="entry name" value="Peptidase_M1_aminopeptidases"/>
</dbReference>
<dbReference type="Gene3D" id="2.60.40.1910">
    <property type="match status" value="1"/>
</dbReference>
<dbReference type="OMA" id="WGTMEHP"/>
<keyword evidence="3 11" id="KW-0645">Protease</keyword>
<dbReference type="FunCoup" id="I3EGA7">
    <property type="interactions" value="152"/>
</dbReference>
<dbReference type="VEuPathDB" id="MicrosporidiaDB:NEQG_01698"/>
<dbReference type="OrthoDB" id="10031169at2759"/>
<dbReference type="Pfam" id="PF11838">
    <property type="entry name" value="ERAP1_C"/>
    <property type="match status" value="1"/>
</dbReference>
<feature type="active site" description="Proton acceptor" evidence="8">
    <location>
        <position position="329"/>
    </location>
</feature>
<dbReference type="SUPFAM" id="SSF55486">
    <property type="entry name" value="Metalloproteases ('zincins'), catalytic domain"/>
    <property type="match status" value="1"/>
</dbReference>
<reference evidence="15" key="1">
    <citation type="submission" date="2011-01" db="EMBL/GenBank/DDBJ databases">
        <title>The Genome Sequence of Nematocida parisii strain ERTm3.</title>
        <authorList>
            <consortium name="The Broad Institute Genome Sequencing Platform"/>
            <consortium name="The Broad Institute Genome Sequencing Center for Infectious Disease"/>
            <person name="Cuomo C."/>
            <person name="Troemel E."/>
            <person name="Young S.K."/>
            <person name="Zeng Q."/>
            <person name="Gargeya S."/>
            <person name="Fitzgerald M."/>
            <person name="Haas B."/>
            <person name="Abouelleil A."/>
            <person name="Alvarado L."/>
            <person name="Arachchi H.M."/>
            <person name="Berlin A."/>
            <person name="Chapman S.B."/>
            <person name="Gearin G."/>
            <person name="Goldberg J."/>
            <person name="Griggs A."/>
            <person name="Gujja S."/>
            <person name="Hansen M."/>
            <person name="Heiman D."/>
            <person name="Howarth C."/>
            <person name="Larimer J."/>
            <person name="Lui A."/>
            <person name="MacDonald P.J.P."/>
            <person name="McCowen C."/>
            <person name="Montmayeur A."/>
            <person name="Murphy C."/>
            <person name="Neiman D."/>
            <person name="Pearson M."/>
            <person name="Priest M."/>
            <person name="Roberts A."/>
            <person name="Saif S."/>
            <person name="Shea T."/>
            <person name="Sisk P."/>
            <person name="Stolte C."/>
            <person name="Sykes S."/>
            <person name="Wortman J."/>
            <person name="Nusbaum C."/>
            <person name="Birren B."/>
        </authorList>
    </citation>
    <scope>NUCLEOTIDE SEQUENCE</scope>
    <source>
        <strain evidence="15">ERTm3</strain>
    </source>
</reference>
<proteinExistence type="inferred from homology"/>
<dbReference type="MEROPS" id="M01.A25"/>
<feature type="binding site" evidence="9">
    <location>
        <position position="328"/>
    </location>
    <ligand>
        <name>Zn(2+)</name>
        <dbReference type="ChEBI" id="CHEBI:29105"/>
        <note>catalytic</note>
    </ligand>
</feature>
<keyword evidence="16" id="KW-1185">Reference proteome</keyword>
<dbReference type="Pfam" id="PF17900">
    <property type="entry name" value="Peptidase_M1_N"/>
    <property type="match status" value="1"/>
</dbReference>
<dbReference type="GO" id="GO:0005737">
    <property type="term" value="C:cytoplasm"/>
    <property type="evidence" value="ECO:0007669"/>
    <property type="project" value="TreeGrafter"/>
</dbReference>
<dbReference type="AlphaFoldDB" id="I3EGA7"/>
<dbReference type="STRING" id="935791.I3EGA7"/>
<dbReference type="CDD" id="cd09601">
    <property type="entry name" value="M1_APN-Q_like"/>
    <property type="match status" value="1"/>
</dbReference>
<evidence type="ECO:0000256" key="2">
    <source>
        <dbReference type="ARBA" id="ARBA00022438"/>
    </source>
</evidence>
<evidence type="ECO:0000313" key="16">
    <source>
        <dbReference type="Proteomes" id="UP000002872"/>
    </source>
</evidence>
<dbReference type="InterPro" id="IPR024571">
    <property type="entry name" value="ERAP1-like_C_dom"/>
</dbReference>
<protein>
    <recommendedName>
        <fullName evidence="11">Aminopeptidase</fullName>
        <ecNumber evidence="11">3.4.11.-</ecNumber>
    </recommendedName>
</protein>
<dbReference type="EC" id="3.4.11.-" evidence="11"/>
<organism evidence="15 16">
    <name type="scientific">Nematocida parisii (strain ERTm3)</name>
    <name type="common">Nematode killer fungus</name>
    <dbReference type="NCBI Taxonomy" id="935791"/>
    <lineage>
        <taxon>Eukaryota</taxon>
        <taxon>Fungi</taxon>
        <taxon>Fungi incertae sedis</taxon>
        <taxon>Microsporidia</taxon>
        <taxon>Nematocida</taxon>
    </lineage>
</organism>
<dbReference type="InterPro" id="IPR045357">
    <property type="entry name" value="Aminopeptidase_N-like_N"/>
</dbReference>
<evidence type="ECO:0000256" key="1">
    <source>
        <dbReference type="ARBA" id="ARBA00010136"/>
    </source>
</evidence>
<keyword evidence="5 11" id="KW-0378">Hydrolase</keyword>
<dbReference type="Pfam" id="PF01433">
    <property type="entry name" value="Peptidase_M1"/>
    <property type="match status" value="1"/>
</dbReference>
<dbReference type="PRINTS" id="PR00756">
    <property type="entry name" value="ALADIPTASE"/>
</dbReference>
<dbReference type="Gene3D" id="2.60.40.1730">
    <property type="entry name" value="tricorn interacting facor f3 domain"/>
    <property type="match status" value="1"/>
</dbReference>
<dbReference type="GO" id="GO:0008270">
    <property type="term" value="F:zinc ion binding"/>
    <property type="evidence" value="ECO:0007669"/>
    <property type="project" value="UniProtKB-UniRule"/>
</dbReference>
<evidence type="ECO:0000256" key="7">
    <source>
        <dbReference type="ARBA" id="ARBA00023049"/>
    </source>
</evidence>
<evidence type="ECO:0000256" key="10">
    <source>
        <dbReference type="PIRSR" id="PIRSR634016-4"/>
    </source>
</evidence>
<dbReference type="Gene3D" id="1.10.390.10">
    <property type="entry name" value="Neutral Protease Domain 2"/>
    <property type="match status" value="1"/>
</dbReference>
<dbReference type="Gene3D" id="1.25.50.20">
    <property type="match status" value="1"/>
</dbReference>
<feature type="domain" description="Aminopeptidase N-like N-terminal" evidence="14">
    <location>
        <begin position="25"/>
        <end position="226"/>
    </location>
</feature>
<dbReference type="InterPro" id="IPR034016">
    <property type="entry name" value="M1_APN-typ"/>
</dbReference>
<keyword evidence="4 9" id="KW-0479">Metal-binding</keyword>
<evidence type="ECO:0000259" key="13">
    <source>
        <dbReference type="Pfam" id="PF11838"/>
    </source>
</evidence>
<dbReference type="GO" id="GO:0005615">
    <property type="term" value="C:extracellular space"/>
    <property type="evidence" value="ECO:0007669"/>
    <property type="project" value="TreeGrafter"/>
</dbReference>
<dbReference type="GO" id="GO:0043171">
    <property type="term" value="P:peptide catabolic process"/>
    <property type="evidence" value="ECO:0007669"/>
    <property type="project" value="TreeGrafter"/>
</dbReference>
<dbReference type="GO" id="GO:0070006">
    <property type="term" value="F:metalloaminopeptidase activity"/>
    <property type="evidence" value="ECO:0007669"/>
    <property type="project" value="TreeGrafter"/>
</dbReference>
<dbReference type="GO" id="GO:0042277">
    <property type="term" value="F:peptide binding"/>
    <property type="evidence" value="ECO:0007669"/>
    <property type="project" value="TreeGrafter"/>
</dbReference>
<dbReference type="GO" id="GO:0016020">
    <property type="term" value="C:membrane"/>
    <property type="evidence" value="ECO:0007669"/>
    <property type="project" value="TreeGrafter"/>
</dbReference>
<feature type="site" description="Transition state stabilizer" evidence="10">
    <location>
        <position position="418"/>
    </location>
</feature>
<dbReference type="InterPro" id="IPR042097">
    <property type="entry name" value="Aminopeptidase_N-like_N_sf"/>
</dbReference>
<evidence type="ECO:0000259" key="12">
    <source>
        <dbReference type="Pfam" id="PF01433"/>
    </source>
</evidence>
<dbReference type="PANTHER" id="PTHR11533">
    <property type="entry name" value="PROTEASE M1 ZINC METALLOPROTEASE"/>
    <property type="match status" value="1"/>
</dbReference>
<accession>I3EGA7</accession>
<evidence type="ECO:0000256" key="9">
    <source>
        <dbReference type="PIRSR" id="PIRSR634016-3"/>
    </source>
</evidence>
<evidence type="ECO:0000256" key="4">
    <source>
        <dbReference type="ARBA" id="ARBA00022723"/>
    </source>
</evidence>
<comment type="similarity">
    <text evidence="1 11">Belongs to the peptidase M1 family.</text>
</comment>
<dbReference type="InParanoid" id="I3EGA7"/>
<keyword evidence="6 9" id="KW-0862">Zinc</keyword>
<evidence type="ECO:0000256" key="5">
    <source>
        <dbReference type="ARBA" id="ARBA00022801"/>
    </source>
</evidence>
<dbReference type="InterPro" id="IPR027268">
    <property type="entry name" value="Peptidase_M4/M1_CTD_sf"/>
</dbReference>
<feature type="binding site" evidence="9">
    <location>
        <position position="351"/>
    </location>
    <ligand>
        <name>Zn(2+)</name>
        <dbReference type="ChEBI" id="CHEBI:29105"/>
        <note>catalytic</note>
    </ligand>
</feature>
<keyword evidence="2 11" id="KW-0031">Aminopeptidase</keyword>
<keyword evidence="7 11" id="KW-0482">Metalloprotease</keyword>
<evidence type="ECO:0000259" key="14">
    <source>
        <dbReference type="Pfam" id="PF17900"/>
    </source>
</evidence>
<dbReference type="InterPro" id="IPR014782">
    <property type="entry name" value="Peptidase_M1_dom"/>
</dbReference>
<evidence type="ECO:0000256" key="6">
    <source>
        <dbReference type="ARBA" id="ARBA00022833"/>
    </source>
</evidence>
<feature type="domain" description="Peptidase M1 membrane alanine aminopeptidase" evidence="12">
    <location>
        <begin position="256"/>
        <end position="476"/>
    </location>
</feature>
<dbReference type="InterPro" id="IPR001930">
    <property type="entry name" value="Peptidase_M1"/>
</dbReference>
<dbReference type="HOGENOM" id="CLU_003705_0_1_1"/>
<feature type="binding site" evidence="9">
    <location>
        <position position="332"/>
    </location>
    <ligand>
        <name>Zn(2+)</name>
        <dbReference type="ChEBI" id="CHEBI:29105"/>
        <note>catalytic</note>
    </ligand>
</feature>